<proteinExistence type="predicted"/>
<dbReference type="Pfam" id="PF13289">
    <property type="entry name" value="SIR2_2"/>
    <property type="match status" value="1"/>
</dbReference>
<dbReference type="InterPro" id="IPR029035">
    <property type="entry name" value="DHS-like_NAD/FAD-binding_dom"/>
</dbReference>
<evidence type="ECO:0000313" key="1">
    <source>
        <dbReference type="EMBL" id="CAB5018466.1"/>
    </source>
</evidence>
<gene>
    <name evidence="1" type="ORF">UFOPK4061_01250</name>
</gene>
<reference evidence="1" key="1">
    <citation type="submission" date="2020-05" db="EMBL/GenBank/DDBJ databases">
        <authorList>
            <person name="Chiriac C."/>
            <person name="Salcher M."/>
            <person name="Ghai R."/>
            <person name="Kavagutti S V."/>
        </authorList>
    </citation>
    <scope>NUCLEOTIDE SEQUENCE</scope>
</reference>
<accession>A0A6J7QNE6</accession>
<sequence length="537" mass="56834">MPNVNLRDVEPVRLGRDRHCFALQGDLGLLDADVYLVPTDSYGSVEDHWKWAVGVDERGQARQLRDEAALLAAGGCAWVDGAPAGLVLALDVAGSTTENDVASMIRRLSAALQSIESRGLVSEFRARPLVAMPLIGVGAAGLSGRTGEVISALLGAVGDHFDRSPAGGFDIAIVTRDSSSIAALHHARRGRFLAVESGSTPEWLDRIVTAARNGELAVMFGAGASASLGLPMWNELLAQLVESLDDPALGEMDLTGLDPIDAATLLIEAGGADWFAAELTHLLATPRHSLTHGLIANLRCPLTITTNYDQGFELAAESITGVPVAVLPWDGDSGREPRILKLHGDLTRGQLVLSRDQFVAMHAFRRPLAGVLQSRMLIGQLLAVGTSMSDATLVHAAEEFRALIEQAHRPGAASDSPPERAEAGTVVLTASDPARVRLLQRSFEVIEGDTRLGVRESARDVDVLLDWVAMQSSSGLSFALDSRYRAILSPADQSLAETLSALAGAGAMKGSPESELSQSLGAYLRSLGIDGRGPRRP</sequence>
<dbReference type="EMBL" id="CAFBPD010000228">
    <property type="protein sequence ID" value="CAB5018466.1"/>
    <property type="molecule type" value="Genomic_DNA"/>
</dbReference>
<protein>
    <submittedName>
        <fullName evidence="1">Unannotated protein</fullName>
    </submittedName>
</protein>
<dbReference type="SUPFAM" id="SSF52467">
    <property type="entry name" value="DHS-like NAD/FAD-binding domain"/>
    <property type="match status" value="1"/>
</dbReference>
<dbReference type="AlphaFoldDB" id="A0A6J7QNE6"/>
<organism evidence="1">
    <name type="scientific">freshwater metagenome</name>
    <dbReference type="NCBI Taxonomy" id="449393"/>
    <lineage>
        <taxon>unclassified sequences</taxon>
        <taxon>metagenomes</taxon>
        <taxon>ecological metagenomes</taxon>
    </lineage>
</organism>
<name>A0A6J7QNE6_9ZZZZ</name>